<evidence type="ECO:0000259" key="9">
    <source>
        <dbReference type="Pfam" id="PF06738"/>
    </source>
</evidence>
<evidence type="ECO:0000256" key="5">
    <source>
        <dbReference type="ARBA" id="ARBA00023136"/>
    </source>
</evidence>
<dbReference type="GO" id="GO:0005886">
    <property type="term" value="C:plasma membrane"/>
    <property type="evidence" value="ECO:0007669"/>
    <property type="project" value="UniProtKB-SubCell"/>
</dbReference>
<comment type="similarity">
    <text evidence="6">Belongs to the ThrE exporter (TC 2.A.79) family.</text>
</comment>
<feature type="transmembrane region" description="Helical" evidence="8">
    <location>
        <begin position="440"/>
        <end position="461"/>
    </location>
</feature>
<feature type="transmembrane region" description="Helical" evidence="8">
    <location>
        <begin position="596"/>
        <end position="615"/>
    </location>
</feature>
<feature type="transmembrane region" description="Helical" evidence="8">
    <location>
        <begin position="473"/>
        <end position="496"/>
    </location>
</feature>
<evidence type="ECO:0000256" key="7">
    <source>
        <dbReference type="SAM" id="MobiDB-lite"/>
    </source>
</evidence>
<dbReference type="InterPro" id="IPR024528">
    <property type="entry name" value="ThrE_2"/>
</dbReference>
<feature type="region of interest" description="Disordered" evidence="7">
    <location>
        <begin position="1"/>
        <end position="57"/>
    </location>
</feature>
<dbReference type="PANTHER" id="PTHR34390:SF2">
    <property type="entry name" value="SUCCINATE TRANSPORTER SUBUNIT YJJP-RELATED"/>
    <property type="match status" value="1"/>
</dbReference>
<reference evidence="11 12" key="1">
    <citation type="submission" date="2017-02" db="EMBL/GenBank/DDBJ databases">
        <authorList>
            <person name="Peterson S.W."/>
        </authorList>
    </citation>
    <scope>NUCLEOTIDE SEQUENCE [LARGE SCALE GENOMIC DNA]</scope>
    <source>
        <strain evidence="11 12">2B3F</strain>
    </source>
</reference>
<organism evidence="11 12">
    <name type="scientific">Micrococcus lylae</name>
    <dbReference type="NCBI Taxonomy" id="1273"/>
    <lineage>
        <taxon>Bacteria</taxon>
        <taxon>Bacillati</taxon>
        <taxon>Actinomycetota</taxon>
        <taxon>Actinomycetes</taxon>
        <taxon>Micrococcales</taxon>
        <taxon>Micrococcaceae</taxon>
        <taxon>Micrococcus</taxon>
    </lineage>
</organism>
<protein>
    <recommendedName>
        <fullName evidence="13">Threonine/serine exporter family protein</fullName>
    </recommendedName>
</protein>
<keyword evidence="3 8" id="KW-0812">Transmembrane</keyword>
<evidence type="ECO:0000259" key="10">
    <source>
        <dbReference type="Pfam" id="PF12821"/>
    </source>
</evidence>
<accession>A0A1R4IIJ3</accession>
<evidence type="ECO:0000256" key="4">
    <source>
        <dbReference type="ARBA" id="ARBA00022989"/>
    </source>
</evidence>
<evidence type="ECO:0000313" key="12">
    <source>
        <dbReference type="Proteomes" id="UP000196230"/>
    </source>
</evidence>
<feature type="region of interest" description="Disordered" evidence="7">
    <location>
        <begin position="164"/>
        <end position="206"/>
    </location>
</feature>
<proteinExistence type="inferred from homology"/>
<dbReference type="Pfam" id="PF06738">
    <property type="entry name" value="ThrE"/>
    <property type="match status" value="1"/>
</dbReference>
<evidence type="ECO:0000313" key="11">
    <source>
        <dbReference type="EMBL" id="SJN19454.1"/>
    </source>
</evidence>
<feature type="transmembrane region" description="Helical" evidence="8">
    <location>
        <begin position="516"/>
        <end position="535"/>
    </location>
</feature>
<dbReference type="GO" id="GO:0022857">
    <property type="term" value="F:transmembrane transporter activity"/>
    <property type="evidence" value="ECO:0007669"/>
    <property type="project" value="InterPro"/>
</dbReference>
<dbReference type="GO" id="GO:0015744">
    <property type="term" value="P:succinate transport"/>
    <property type="evidence" value="ECO:0007669"/>
    <property type="project" value="TreeGrafter"/>
</dbReference>
<feature type="compositionally biased region" description="Low complexity" evidence="7">
    <location>
        <begin position="136"/>
        <end position="145"/>
    </location>
</feature>
<evidence type="ECO:0000256" key="8">
    <source>
        <dbReference type="SAM" id="Phobius"/>
    </source>
</evidence>
<evidence type="ECO:0000256" key="3">
    <source>
        <dbReference type="ARBA" id="ARBA00022692"/>
    </source>
</evidence>
<keyword evidence="4 8" id="KW-1133">Transmembrane helix</keyword>
<sequence>MEAPRATAVPGPAQTGPRHVPGAHGVLDRVSGAQQRQEVTVSQDPQQESFDPRIPEAPVEVSAIPVIRSAHADSDPVTSPVPAVPDAALDPVETDAGTGMVEMSTEPVADSPLTQPPLSEPVTTSVLAPADGDGRVPAPQAVPDPDANALEAFADAALHEPQLEESGFADAPFAVPGERSRGRRLPRPRLRRSPKPAADPNPDRVVYGEHMPTQAIALVERLGSSAYGRRMRSRLSARKADQDAAVDARTTLDFALKLGETMFSFGASSMDVESSIIVVTQAFGIHEIEIDLTNQAISLNYAPDSSRGEVPYTLQRVVRSWSTNFAGLGLLHRLVEEIADGETTRAEAQRRLVEIRRTPKPFPAWSEVIMAGVFCGLFVPFIGGTWRGALVGMVSTWIVFWLKIKVEKRGLPEIFSTMLGSFLATTIALTLHAVNVGIDPSLVIAGGIMILLPSSRFVAAVQDAINGFPLTAAGRLTSALLGYMGLMGGIMIGVIGSEIAGLPTLDLAEAPTGSELPAIILMLLVACAAMSDSIVEQATWKALIASGLVASAAYGVWLLFDGIGTGPRLTPAIAAMAVGFLGRIAALRLGFPQIVVVLPSMLFLLPGLAIFRALYEFTVESGSTLLGVAGIFNATVVVAAIAGGVVFGDILARPLTDRIFVGSRPATGVGHVR</sequence>
<name>A0A1R4IIJ3_9MICC</name>
<evidence type="ECO:0000256" key="1">
    <source>
        <dbReference type="ARBA" id="ARBA00004651"/>
    </source>
</evidence>
<feature type="transmembrane region" description="Helical" evidence="8">
    <location>
        <begin position="542"/>
        <end position="560"/>
    </location>
</feature>
<feature type="transmembrane region" description="Helical" evidence="8">
    <location>
        <begin position="627"/>
        <end position="648"/>
    </location>
</feature>
<feature type="compositionally biased region" description="Polar residues" evidence="7">
    <location>
        <begin position="32"/>
        <end position="49"/>
    </location>
</feature>
<feature type="transmembrane region" description="Helical" evidence="8">
    <location>
        <begin position="572"/>
        <end position="589"/>
    </location>
</feature>
<keyword evidence="2" id="KW-1003">Cell membrane</keyword>
<dbReference type="InterPro" id="IPR050539">
    <property type="entry name" value="ThrE_Dicarb/AminoAcid_Exp"/>
</dbReference>
<feature type="transmembrane region" description="Helical" evidence="8">
    <location>
        <begin position="362"/>
        <end position="379"/>
    </location>
</feature>
<dbReference type="Pfam" id="PF12821">
    <property type="entry name" value="ThrE_2"/>
    <property type="match status" value="1"/>
</dbReference>
<feature type="domain" description="Threonine/Serine exporter ThrE" evidence="10">
    <location>
        <begin position="523"/>
        <end position="648"/>
    </location>
</feature>
<feature type="transmembrane region" description="Helical" evidence="8">
    <location>
        <begin position="414"/>
        <end position="434"/>
    </location>
</feature>
<evidence type="ECO:0008006" key="13">
    <source>
        <dbReference type="Google" id="ProtNLM"/>
    </source>
</evidence>
<feature type="compositionally biased region" description="Basic residues" evidence="7">
    <location>
        <begin position="181"/>
        <end position="194"/>
    </location>
</feature>
<evidence type="ECO:0000256" key="2">
    <source>
        <dbReference type="ARBA" id="ARBA00022475"/>
    </source>
</evidence>
<feature type="region of interest" description="Disordered" evidence="7">
    <location>
        <begin position="70"/>
        <end position="145"/>
    </location>
</feature>
<dbReference type="InterPro" id="IPR010619">
    <property type="entry name" value="ThrE-like_N"/>
</dbReference>
<dbReference type="Proteomes" id="UP000196230">
    <property type="component" value="Unassembled WGS sequence"/>
</dbReference>
<keyword evidence="5 8" id="KW-0472">Membrane</keyword>
<gene>
    <name evidence="11" type="ORF">FM125_02600</name>
</gene>
<feature type="compositionally biased region" description="Low complexity" evidence="7">
    <location>
        <begin position="80"/>
        <end position="91"/>
    </location>
</feature>
<evidence type="ECO:0000256" key="6">
    <source>
        <dbReference type="ARBA" id="ARBA00034125"/>
    </source>
</evidence>
<comment type="subcellular location">
    <subcellularLocation>
        <location evidence="1">Cell membrane</location>
        <topology evidence="1">Multi-pass membrane protein</topology>
    </subcellularLocation>
</comment>
<feature type="domain" description="Threonine/serine exporter-like N-terminal" evidence="9">
    <location>
        <begin position="253"/>
        <end position="493"/>
    </location>
</feature>
<dbReference type="PANTHER" id="PTHR34390">
    <property type="entry name" value="UPF0442 PROTEIN YJJB-RELATED"/>
    <property type="match status" value="1"/>
</dbReference>
<dbReference type="AlphaFoldDB" id="A0A1R4IIJ3"/>
<dbReference type="EMBL" id="FUKP01000015">
    <property type="protein sequence ID" value="SJN19454.1"/>
    <property type="molecule type" value="Genomic_DNA"/>
</dbReference>